<dbReference type="EMBL" id="JBJUIK010000015">
    <property type="protein sequence ID" value="KAL3501274.1"/>
    <property type="molecule type" value="Genomic_DNA"/>
</dbReference>
<organism evidence="1 2">
    <name type="scientific">Cinchona calisaya</name>
    <dbReference type="NCBI Taxonomy" id="153742"/>
    <lineage>
        <taxon>Eukaryota</taxon>
        <taxon>Viridiplantae</taxon>
        <taxon>Streptophyta</taxon>
        <taxon>Embryophyta</taxon>
        <taxon>Tracheophyta</taxon>
        <taxon>Spermatophyta</taxon>
        <taxon>Magnoliopsida</taxon>
        <taxon>eudicotyledons</taxon>
        <taxon>Gunneridae</taxon>
        <taxon>Pentapetalae</taxon>
        <taxon>asterids</taxon>
        <taxon>lamiids</taxon>
        <taxon>Gentianales</taxon>
        <taxon>Rubiaceae</taxon>
        <taxon>Cinchonoideae</taxon>
        <taxon>Cinchoneae</taxon>
        <taxon>Cinchona</taxon>
    </lineage>
</organism>
<dbReference type="Proteomes" id="UP001630127">
    <property type="component" value="Unassembled WGS sequence"/>
</dbReference>
<evidence type="ECO:0000313" key="2">
    <source>
        <dbReference type="Proteomes" id="UP001630127"/>
    </source>
</evidence>
<evidence type="ECO:0000313" key="1">
    <source>
        <dbReference type="EMBL" id="KAL3501274.1"/>
    </source>
</evidence>
<accession>A0ABD2Y620</accession>
<keyword evidence="2" id="KW-1185">Reference proteome</keyword>
<comment type="caution">
    <text evidence="1">The sequence shown here is derived from an EMBL/GenBank/DDBJ whole genome shotgun (WGS) entry which is preliminary data.</text>
</comment>
<reference evidence="1 2" key="1">
    <citation type="submission" date="2024-11" db="EMBL/GenBank/DDBJ databases">
        <title>A near-complete genome assembly of Cinchona calisaya.</title>
        <authorList>
            <person name="Lian D.C."/>
            <person name="Zhao X.W."/>
            <person name="Wei L."/>
        </authorList>
    </citation>
    <scope>NUCLEOTIDE SEQUENCE [LARGE SCALE GENOMIC DNA]</scope>
    <source>
        <tissue evidence="1">Nenye</tissue>
    </source>
</reference>
<gene>
    <name evidence="1" type="ORF">ACH5RR_035723</name>
</gene>
<proteinExistence type="predicted"/>
<name>A0ABD2Y620_9GENT</name>
<dbReference type="AlphaFoldDB" id="A0ABD2Y620"/>
<protein>
    <submittedName>
        <fullName evidence="1">Uncharacterized protein</fullName>
    </submittedName>
</protein>
<sequence>MNWKKFSLCPFGNCYYIPEELKTKCRSRGLLKYRRSKLNKKLDKEKSCQKNLKPIEIQILDAEICEIELSILQSLTDVKNIVSCVAREEDDLLTLSTIYVLTDDICMEIGGKSASAKTS</sequence>